<comment type="caution">
    <text evidence="1">The sequence shown here is derived from an EMBL/GenBank/DDBJ whole genome shotgun (WGS) entry which is preliminary data.</text>
</comment>
<evidence type="ECO:0000313" key="1">
    <source>
        <dbReference type="EMBL" id="KAL0279603.1"/>
    </source>
</evidence>
<dbReference type="EMBL" id="JARGDH010000001">
    <property type="protein sequence ID" value="KAL0279603.1"/>
    <property type="molecule type" value="Genomic_DNA"/>
</dbReference>
<accession>A0AAW2ID12</accession>
<name>A0AAW2ID12_9NEOP</name>
<gene>
    <name evidence="1" type="ORF">PYX00_001121</name>
</gene>
<protein>
    <submittedName>
        <fullName evidence="1">Uncharacterized protein</fullName>
    </submittedName>
</protein>
<sequence length="136" mass="15069">MDSKHWFISNGMGIGAVKRKSNKSFILKVAAADAVECIWVLTRTMNLDNYHQASAANAEEQYKNYRQEQDSAADIHKLWIGGVAGQILHSAAADDDYDAVVECTVGHLDIRYLTQILYSAVAAADDDEAVIEYMQN</sequence>
<dbReference type="AlphaFoldDB" id="A0AAW2ID12"/>
<proteinExistence type="predicted"/>
<reference evidence="1" key="1">
    <citation type="journal article" date="2024" name="Gigascience">
        <title>Chromosome-level genome of the poultry shaft louse Menopon gallinae provides insight into the host-switching and adaptive evolution of parasitic lice.</title>
        <authorList>
            <person name="Xu Y."/>
            <person name="Ma L."/>
            <person name="Liu S."/>
            <person name="Liang Y."/>
            <person name="Liu Q."/>
            <person name="He Z."/>
            <person name="Tian L."/>
            <person name="Duan Y."/>
            <person name="Cai W."/>
            <person name="Li H."/>
            <person name="Song F."/>
        </authorList>
    </citation>
    <scope>NUCLEOTIDE SEQUENCE</scope>
    <source>
        <strain evidence="1">Cailab_2023a</strain>
    </source>
</reference>
<organism evidence="1">
    <name type="scientific">Menopon gallinae</name>
    <name type="common">poultry shaft louse</name>
    <dbReference type="NCBI Taxonomy" id="328185"/>
    <lineage>
        <taxon>Eukaryota</taxon>
        <taxon>Metazoa</taxon>
        <taxon>Ecdysozoa</taxon>
        <taxon>Arthropoda</taxon>
        <taxon>Hexapoda</taxon>
        <taxon>Insecta</taxon>
        <taxon>Pterygota</taxon>
        <taxon>Neoptera</taxon>
        <taxon>Paraneoptera</taxon>
        <taxon>Psocodea</taxon>
        <taxon>Troctomorpha</taxon>
        <taxon>Phthiraptera</taxon>
        <taxon>Amblycera</taxon>
        <taxon>Menoponidae</taxon>
        <taxon>Menopon</taxon>
    </lineage>
</organism>